<dbReference type="InterPro" id="IPR011659">
    <property type="entry name" value="WD40"/>
</dbReference>
<sequence>MPAIDPDGRWVAFVHAGDLWLVDAAGGVAERLTAHPAAHTSPRFNPDGSQLAFTSNRNGSGEIYVLPLHGGTARQLTFHDARHTVEDWTPDGTALYLSSEREQFGTALYRLDGAGGTPTLLYAEPYEQLGQLSVAPDGATFAFTNTRERWWRRGPNPFAPSEIWLGPAEPDEAALRLIAGPGPVAGYPALAAPYAGRNAWPLWAAHGQGLYFVSDRDGNENLWYQPLEGGPPQQITTLHDGRLLHPQIARNAGLIVFERGGQIWRCDLESGEVAPLRITARGDGKVTPVRYESWQRGFSELRLSPDGKKIAFVARGEVFADFADKEIDRELRQGASFRVTDTRARERELAWTPNSQALLYISDRHGEDEIYRYDFLTRQEQRLTHDLQPKHLPRIAPDGKWL</sequence>
<comment type="caution">
    <text evidence="2">The sequence shown here is derived from an EMBL/GenBank/DDBJ whole genome shotgun (WGS) entry which is preliminary data.</text>
</comment>
<dbReference type="AlphaFoldDB" id="A0A426U1G2"/>
<dbReference type="Proteomes" id="UP000280307">
    <property type="component" value="Unassembled WGS sequence"/>
</dbReference>
<dbReference type="PANTHER" id="PTHR36842">
    <property type="entry name" value="PROTEIN TOLB HOMOLOG"/>
    <property type="match status" value="1"/>
</dbReference>
<proteinExistence type="inferred from homology"/>
<comment type="similarity">
    <text evidence="1">Belongs to the TolB family.</text>
</comment>
<evidence type="ECO:0000313" key="2">
    <source>
        <dbReference type="EMBL" id="RRR73104.1"/>
    </source>
</evidence>
<dbReference type="Gene3D" id="2.120.10.30">
    <property type="entry name" value="TolB, C-terminal domain"/>
    <property type="match status" value="1"/>
</dbReference>
<dbReference type="SUPFAM" id="SSF82171">
    <property type="entry name" value="DPP6 N-terminal domain-like"/>
    <property type="match status" value="1"/>
</dbReference>
<name>A0A426U1G2_9CHLR</name>
<protein>
    <submittedName>
        <fullName evidence="2">Peptidase S41</fullName>
    </submittedName>
</protein>
<dbReference type="PANTHER" id="PTHR36842:SF1">
    <property type="entry name" value="PROTEIN TOLB"/>
    <property type="match status" value="1"/>
</dbReference>
<dbReference type="Pfam" id="PF07676">
    <property type="entry name" value="PD40"/>
    <property type="match status" value="2"/>
</dbReference>
<accession>A0A426U1G2</accession>
<dbReference type="InterPro" id="IPR011042">
    <property type="entry name" value="6-blade_b-propeller_TolB-like"/>
</dbReference>
<evidence type="ECO:0000256" key="1">
    <source>
        <dbReference type="ARBA" id="ARBA00009820"/>
    </source>
</evidence>
<reference evidence="2 3" key="1">
    <citation type="submission" date="2018-12" db="EMBL/GenBank/DDBJ databases">
        <title>Genome Sequence of Candidatus Viridilinea halotolerans isolated from saline sulfide-rich spring.</title>
        <authorList>
            <person name="Grouzdev D.S."/>
            <person name="Burganskaya E.I."/>
            <person name="Krutkina M.S."/>
            <person name="Sukhacheva M.V."/>
            <person name="Gorlenko V.M."/>
        </authorList>
    </citation>
    <scope>NUCLEOTIDE SEQUENCE [LARGE SCALE GENOMIC DNA]</scope>
    <source>
        <strain evidence="2">Chok-6</strain>
    </source>
</reference>
<feature type="non-terminal residue" evidence="2">
    <location>
        <position position="402"/>
    </location>
</feature>
<dbReference type="EMBL" id="RSAS01000357">
    <property type="protein sequence ID" value="RRR73104.1"/>
    <property type="molecule type" value="Genomic_DNA"/>
</dbReference>
<organism evidence="2 3">
    <name type="scientific">Candidatus Viridilinea halotolerans</name>
    <dbReference type="NCBI Taxonomy" id="2491704"/>
    <lineage>
        <taxon>Bacteria</taxon>
        <taxon>Bacillati</taxon>
        <taxon>Chloroflexota</taxon>
        <taxon>Chloroflexia</taxon>
        <taxon>Chloroflexales</taxon>
        <taxon>Chloroflexineae</taxon>
        <taxon>Oscillochloridaceae</taxon>
        <taxon>Candidatus Viridilinea</taxon>
    </lineage>
</organism>
<evidence type="ECO:0000313" key="3">
    <source>
        <dbReference type="Proteomes" id="UP000280307"/>
    </source>
</evidence>
<dbReference type="Pfam" id="PF26549">
    <property type="entry name" value="Tricorn_N"/>
    <property type="match status" value="1"/>
</dbReference>
<dbReference type="SUPFAM" id="SSF69304">
    <property type="entry name" value="Tricorn protease N-terminal domain"/>
    <property type="match status" value="1"/>
</dbReference>
<dbReference type="Gene3D" id="2.120.10.60">
    <property type="entry name" value="Tricorn protease N-terminal domain"/>
    <property type="match status" value="1"/>
</dbReference>
<gene>
    <name evidence="2" type="ORF">EI684_09340</name>
</gene>